<organism evidence="1 2">
    <name type="scientific">Gordonia rhizosphera NBRC 16068</name>
    <dbReference type="NCBI Taxonomy" id="1108045"/>
    <lineage>
        <taxon>Bacteria</taxon>
        <taxon>Bacillati</taxon>
        <taxon>Actinomycetota</taxon>
        <taxon>Actinomycetes</taxon>
        <taxon>Mycobacteriales</taxon>
        <taxon>Gordoniaceae</taxon>
        <taxon>Gordonia</taxon>
    </lineage>
</organism>
<evidence type="ECO:0000313" key="1">
    <source>
        <dbReference type="EMBL" id="GAB93226.1"/>
    </source>
</evidence>
<evidence type="ECO:0000313" key="2">
    <source>
        <dbReference type="Proteomes" id="UP000008363"/>
    </source>
</evidence>
<proteinExistence type="predicted"/>
<gene>
    <name evidence="1" type="ORF">GORHZ_213_00010</name>
</gene>
<keyword evidence="2" id="KW-1185">Reference proteome</keyword>
<reference evidence="1 2" key="1">
    <citation type="submission" date="2012-08" db="EMBL/GenBank/DDBJ databases">
        <title>Whole genome shotgun sequence of Gordonia rhizosphera NBRC 16068.</title>
        <authorList>
            <person name="Takarada H."/>
            <person name="Isaki S."/>
            <person name="Hosoyama A."/>
            <person name="Tsuchikane K."/>
            <person name="Katsumata H."/>
            <person name="Baba S."/>
            <person name="Ohji S."/>
            <person name="Yamazaki S."/>
            <person name="Fujita N."/>
        </authorList>
    </citation>
    <scope>NUCLEOTIDE SEQUENCE [LARGE SCALE GENOMIC DNA]</scope>
    <source>
        <strain evidence="1 2">NBRC 16068</strain>
    </source>
</reference>
<dbReference type="Proteomes" id="UP000008363">
    <property type="component" value="Unassembled WGS sequence"/>
</dbReference>
<feature type="non-terminal residue" evidence="1">
    <location>
        <position position="1"/>
    </location>
</feature>
<dbReference type="AlphaFoldDB" id="K6WHH2"/>
<dbReference type="EMBL" id="BAHC01000213">
    <property type="protein sequence ID" value="GAB93226.1"/>
    <property type="molecule type" value="Genomic_DNA"/>
</dbReference>
<name>K6WHH2_9ACTN</name>
<sequence length="83" mass="8811">GRVADHVWECMGSGILGVRPQDADRTCSRVPACKAATTPDLMTERLVGAAELDANEIEIGESFRGVRRGGGGRGTGWGDVRVR</sequence>
<accession>K6WHH2</accession>
<comment type="caution">
    <text evidence="1">The sequence shown here is derived from an EMBL/GenBank/DDBJ whole genome shotgun (WGS) entry which is preliminary data.</text>
</comment>
<protein>
    <submittedName>
        <fullName evidence="1">Uncharacterized protein</fullName>
    </submittedName>
</protein>